<evidence type="ECO:0000313" key="4">
    <source>
        <dbReference type="EMBL" id="KAG2459738.1"/>
    </source>
</evidence>
<dbReference type="PANTHER" id="PTHR24106">
    <property type="entry name" value="NACHT, LRR AND CARD DOMAINS-CONTAINING"/>
    <property type="match status" value="1"/>
</dbReference>
<feature type="region of interest" description="Disordered" evidence="3">
    <location>
        <begin position="162"/>
        <end position="187"/>
    </location>
</feature>
<dbReference type="SMART" id="SM00368">
    <property type="entry name" value="LRR_RI"/>
    <property type="match status" value="3"/>
</dbReference>
<keyword evidence="1" id="KW-0433">Leucine-rich repeat</keyword>
<keyword evidence="2" id="KW-0677">Repeat</keyword>
<evidence type="ECO:0000256" key="3">
    <source>
        <dbReference type="SAM" id="MobiDB-lite"/>
    </source>
</evidence>
<reference evidence="4 5" key="1">
    <citation type="journal article" date="2021" name="Cell">
        <title>Tracing the genetic footprints of vertebrate landing in non-teleost ray-finned fishes.</title>
        <authorList>
            <person name="Bi X."/>
            <person name="Wang K."/>
            <person name="Yang L."/>
            <person name="Pan H."/>
            <person name="Jiang H."/>
            <person name="Wei Q."/>
            <person name="Fang M."/>
            <person name="Yu H."/>
            <person name="Zhu C."/>
            <person name="Cai Y."/>
            <person name="He Y."/>
            <person name="Gan X."/>
            <person name="Zeng H."/>
            <person name="Yu D."/>
            <person name="Zhu Y."/>
            <person name="Jiang H."/>
            <person name="Qiu Q."/>
            <person name="Yang H."/>
            <person name="Zhang Y.E."/>
            <person name="Wang W."/>
            <person name="Zhu M."/>
            <person name="He S."/>
            <person name="Zhang G."/>
        </authorList>
    </citation>
    <scope>NUCLEOTIDE SEQUENCE [LARGE SCALE GENOMIC DNA]</scope>
    <source>
        <strain evidence="4">Bchr_013</strain>
    </source>
</reference>
<dbReference type="EMBL" id="JAATIS010005157">
    <property type="protein sequence ID" value="KAG2459738.1"/>
    <property type="molecule type" value="Genomic_DNA"/>
</dbReference>
<proteinExistence type="predicted"/>
<feature type="non-terminal residue" evidence="4">
    <location>
        <position position="1"/>
    </location>
</feature>
<dbReference type="Gene3D" id="3.80.10.10">
    <property type="entry name" value="Ribonuclease Inhibitor"/>
    <property type="match status" value="1"/>
</dbReference>
<organism evidence="4 5">
    <name type="scientific">Polypterus senegalus</name>
    <name type="common">Senegal bichir</name>
    <dbReference type="NCBI Taxonomy" id="55291"/>
    <lineage>
        <taxon>Eukaryota</taxon>
        <taxon>Metazoa</taxon>
        <taxon>Chordata</taxon>
        <taxon>Craniata</taxon>
        <taxon>Vertebrata</taxon>
        <taxon>Euteleostomi</taxon>
        <taxon>Actinopterygii</taxon>
        <taxon>Polypteriformes</taxon>
        <taxon>Polypteridae</taxon>
        <taxon>Polypterus</taxon>
    </lineage>
</organism>
<dbReference type="InterPro" id="IPR032675">
    <property type="entry name" value="LRR_dom_sf"/>
</dbReference>
<dbReference type="Proteomes" id="UP000886611">
    <property type="component" value="Unassembled WGS sequence"/>
</dbReference>
<accession>A0A8X7WZQ7</accession>
<protein>
    <submittedName>
        <fullName evidence="4">NLRP1 protein</fullName>
    </submittedName>
</protein>
<sequence length="187" mass="20861">MDERWTAAVEMTSQPYTEEKVTGRRGLGLKAVWTVSMTWCDLTSRCCSALSSALSAPHSRLTEINLSYNNMEDSGVDQLCEGLRSENCKLEKLNLFYCDLTSRCCSALSSALSAPHSRLTELILGVNSMEDSGVDQLCEGLRSENCKLEKLKLGGNEISKSEKKNLRSLQEEMNRNGRQVDIHTEED</sequence>
<dbReference type="SUPFAM" id="SSF52047">
    <property type="entry name" value="RNI-like"/>
    <property type="match status" value="1"/>
</dbReference>
<evidence type="ECO:0000256" key="2">
    <source>
        <dbReference type="ARBA" id="ARBA00022737"/>
    </source>
</evidence>
<dbReference type="InterPro" id="IPR051261">
    <property type="entry name" value="NLR"/>
</dbReference>
<comment type="caution">
    <text evidence="4">The sequence shown here is derived from an EMBL/GenBank/DDBJ whole genome shotgun (WGS) entry which is preliminary data.</text>
</comment>
<dbReference type="Pfam" id="PF13516">
    <property type="entry name" value="LRR_6"/>
    <property type="match status" value="3"/>
</dbReference>
<evidence type="ECO:0000256" key="1">
    <source>
        <dbReference type="ARBA" id="ARBA00022614"/>
    </source>
</evidence>
<gene>
    <name evidence="4" type="primary">Nlrp1_4</name>
    <name evidence="4" type="ORF">GTO96_0018645</name>
</gene>
<dbReference type="InterPro" id="IPR001611">
    <property type="entry name" value="Leu-rich_rpt"/>
</dbReference>
<dbReference type="AlphaFoldDB" id="A0A8X7WZQ7"/>
<feature type="non-terminal residue" evidence="4">
    <location>
        <position position="187"/>
    </location>
</feature>
<name>A0A8X7WZQ7_POLSE</name>
<evidence type="ECO:0000313" key="5">
    <source>
        <dbReference type="Proteomes" id="UP000886611"/>
    </source>
</evidence>
<keyword evidence="5" id="KW-1185">Reference proteome</keyword>